<dbReference type="Gene3D" id="3.90.79.10">
    <property type="entry name" value="Nucleoside Triphosphate Pyrophosphohydrolase"/>
    <property type="match status" value="1"/>
</dbReference>
<dbReference type="InterPro" id="IPR027443">
    <property type="entry name" value="IPNS-like_sf"/>
</dbReference>
<dbReference type="InterPro" id="IPR050231">
    <property type="entry name" value="Iron_ascorbate_oxido_reductase"/>
</dbReference>
<sequence>MKDEDGDEEEDEDEEAAAASELARHFLENFGPTSHCSFRALRYPGAADAEARSTHWSPYDRVGVVASIARGMGTDDDGAKKTKKRRRISSDEYRSITPVGIAEHTDFEAFTLLHQTRPGLELKDLAGTWRDASCAPESSTFTVIIADVMERWTGGLLTATPHRVAFTPHERLSLVRFNGLDPGTVVETLPAFRGRPSPTHRAATTTQGEHVGRMVTAAAKNLEDMLETYPKRALTTNPRRFAQLIVLLGKHASGEFEGRWTGFIEEVKPRETPARAALRAVARGNLRWNLRWAAAAGLTRDAVMEALESNTHERARLRFRGWHDGLVIEHEFTLDLDGADGASLIPEDDDDDESDESDAPARMRPRWFDEGEIPYDEMPEDDRHWYPRALALARECGGGNAAAGTKPGWRELIVGEFRFGGDDARLVSKTLERIATDA</sequence>
<organism evidence="4">
    <name type="scientific">Micromonas pusilla (strain CCMP1545)</name>
    <name type="common">Picoplanktonic green alga</name>
    <dbReference type="NCBI Taxonomy" id="564608"/>
    <lineage>
        <taxon>Eukaryota</taxon>
        <taxon>Viridiplantae</taxon>
        <taxon>Chlorophyta</taxon>
        <taxon>Mamiellophyceae</taxon>
        <taxon>Mamiellales</taxon>
        <taxon>Mamiellaceae</taxon>
        <taxon>Micromonas</taxon>
    </lineage>
</organism>
<dbReference type="AlphaFoldDB" id="C1N568"/>
<dbReference type="SUPFAM" id="SSF51197">
    <property type="entry name" value="Clavaminate synthase-like"/>
    <property type="match status" value="1"/>
</dbReference>
<dbReference type="Proteomes" id="UP000001876">
    <property type="component" value="Unassembled WGS sequence"/>
</dbReference>
<protein>
    <submittedName>
        <fullName evidence="3">Predicted protein</fullName>
    </submittedName>
</protein>
<evidence type="ECO:0000259" key="2">
    <source>
        <dbReference type="Pfam" id="PF03171"/>
    </source>
</evidence>
<accession>C1N568</accession>
<keyword evidence="4" id="KW-1185">Reference proteome</keyword>
<reference evidence="3" key="1">
    <citation type="journal article" date="2009" name="Science">
        <title>Green evolution and dynamic adaptations revealed by genomes of the marine picoeukaryotes Micromonas.</title>
        <authorList>
            <person name="Worden A.Z."/>
            <person name="Lee J.H."/>
            <person name="Mock T."/>
            <person name="Rouze P."/>
            <person name="Simmons M.P."/>
            <person name="Aerts A.L."/>
            <person name="Allen A.E."/>
            <person name="Cuvelier M.L."/>
            <person name="Derelle E."/>
            <person name="Everett M.V."/>
            <person name="Foulon E."/>
            <person name="Grimwood J."/>
            <person name="Gundlach H."/>
            <person name="Henrissat B."/>
            <person name="Napoli C."/>
            <person name="McDonald S.M."/>
            <person name="Parker M.S."/>
            <person name="Rombauts S."/>
            <person name="Salamov A."/>
            <person name="Von Dassow P."/>
            <person name="Badger J.H."/>
            <person name="Coutinho P.M."/>
            <person name="Demir E."/>
            <person name="Dubchak I."/>
            <person name="Gentemann C."/>
            <person name="Eikrem W."/>
            <person name="Gready J.E."/>
            <person name="John U."/>
            <person name="Lanier W."/>
            <person name="Lindquist E.A."/>
            <person name="Lucas S."/>
            <person name="Mayer K.F."/>
            <person name="Moreau H."/>
            <person name="Not F."/>
            <person name="Otillar R."/>
            <person name="Panaud O."/>
            <person name="Pangilinan J."/>
            <person name="Paulsen I."/>
            <person name="Piegu B."/>
            <person name="Poliakov A."/>
            <person name="Robbens S."/>
            <person name="Schmutz J."/>
            <person name="Toulza E."/>
            <person name="Wyss T."/>
            <person name="Zelensky A."/>
            <person name="Zhou K."/>
            <person name="Armbrust E.V."/>
            <person name="Bhattacharya D."/>
            <person name="Goodenough U.W."/>
            <person name="Van de Peer Y."/>
            <person name="Grigoriev I.V."/>
        </authorList>
    </citation>
    <scope>NUCLEOTIDE SEQUENCE [LARGE SCALE GENOMIC DNA]</scope>
    <source>
        <strain evidence="3">CCMP1545</strain>
    </source>
</reference>
<dbReference type="Pfam" id="PF03171">
    <property type="entry name" value="2OG-FeII_Oxy"/>
    <property type="match status" value="1"/>
</dbReference>
<dbReference type="GeneID" id="9688360"/>
<dbReference type="EMBL" id="GG663747">
    <property type="protein sequence ID" value="EEH53053.1"/>
    <property type="molecule type" value="Genomic_DNA"/>
</dbReference>
<evidence type="ECO:0000256" key="1">
    <source>
        <dbReference type="SAM" id="MobiDB-lite"/>
    </source>
</evidence>
<feature type="region of interest" description="Disordered" evidence="1">
    <location>
        <begin position="339"/>
        <end position="362"/>
    </location>
</feature>
<dbReference type="PANTHER" id="PTHR47990">
    <property type="entry name" value="2-OXOGLUTARATE (2OG) AND FE(II)-DEPENDENT OXYGENASE SUPERFAMILY PROTEIN-RELATED"/>
    <property type="match status" value="1"/>
</dbReference>
<feature type="compositionally biased region" description="Acidic residues" evidence="1">
    <location>
        <begin position="346"/>
        <end position="358"/>
    </location>
</feature>
<feature type="domain" description="Isopenicillin N synthase-like Fe(2+) 2OG dioxygenase" evidence="2">
    <location>
        <begin position="98"/>
        <end position="177"/>
    </location>
</feature>
<dbReference type="RefSeq" id="XP_003063114.1">
    <property type="nucleotide sequence ID" value="XM_003063068.1"/>
</dbReference>
<dbReference type="STRING" id="564608.C1N568"/>
<dbReference type="KEGG" id="mpp:MICPUCDRAFT_52820"/>
<evidence type="ECO:0000313" key="3">
    <source>
        <dbReference type="EMBL" id="EEH53053.1"/>
    </source>
</evidence>
<evidence type="ECO:0000313" key="4">
    <source>
        <dbReference type="Proteomes" id="UP000001876"/>
    </source>
</evidence>
<gene>
    <name evidence="3" type="ORF">MICPUCDRAFT_52820</name>
</gene>
<name>C1N568_MICPC</name>
<dbReference type="InterPro" id="IPR044861">
    <property type="entry name" value="IPNS-like_FE2OG_OXY"/>
</dbReference>
<dbReference type="OrthoDB" id="288590at2759"/>
<dbReference type="Gene3D" id="2.60.120.330">
    <property type="entry name" value="B-lactam Antibiotic, Isopenicillin N Synthase, Chain"/>
    <property type="match status" value="1"/>
</dbReference>
<proteinExistence type="predicted"/>